<comment type="function">
    <text evidence="5">An FAD-requiring monooxygenase active on some tetracycline antibiotic derivatives, which leads to their inactivation. Hydroxylates carbon 11a of tetracycline and some analogs.</text>
</comment>
<dbReference type="EMBL" id="CP108133">
    <property type="protein sequence ID" value="WTP47410.1"/>
    <property type="molecule type" value="Genomic_DNA"/>
</dbReference>
<dbReference type="EC" id="1.14.13.-" evidence="5"/>
<dbReference type="GO" id="GO:0004497">
    <property type="term" value="F:monooxygenase activity"/>
    <property type="evidence" value="ECO:0007669"/>
    <property type="project" value="UniProtKB-KW"/>
</dbReference>
<keyword evidence="4 5" id="KW-0503">Monooxygenase</keyword>
<keyword evidence="5" id="KW-0521">NADP</keyword>
<dbReference type="PANTHER" id="PTHR46972">
    <property type="entry name" value="MONOOXYGENASE ASQM-RELATED"/>
    <property type="match status" value="1"/>
</dbReference>
<comment type="subcellular location">
    <subcellularLocation>
        <location evidence="5">Cytoplasm</location>
    </subcellularLocation>
</comment>
<evidence type="ECO:0000313" key="8">
    <source>
        <dbReference type="EMBL" id="WTP47410.1"/>
    </source>
</evidence>
<keyword evidence="1 5" id="KW-0285">Flavoprotein</keyword>
<dbReference type="PANTHER" id="PTHR46972:SF1">
    <property type="entry name" value="FAD DEPENDENT OXIDOREDUCTASE DOMAIN-CONTAINING PROTEIN"/>
    <property type="match status" value="1"/>
</dbReference>
<evidence type="ECO:0000256" key="2">
    <source>
        <dbReference type="ARBA" id="ARBA00022827"/>
    </source>
</evidence>
<feature type="binding site" evidence="5">
    <location>
        <position position="61"/>
    </location>
    <ligand>
        <name>NADPH</name>
        <dbReference type="ChEBI" id="CHEBI:57783"/>
    </ligand>
</feature>
<evidence type="ECO:0000256" key="5">
    <source>
        <dbReference type="HAMAP-Rule" id="MF_00845"/>
    </source>
</evidence>
<keyword evidence="3 5" id="KW-0560">Oxidoreductase</keyword>
<feature type="domain" description="FAD-binding" evidence="7">
    <location>
        <begin position="25"/>
        <end position="356"/>
    </location>
</feature>
<dbReference type="Proteomes" id="UP001432166">
    <property type="component" value="Chromosome"/>
</dbReference>
<evidence type="ECO:0000313" key="9">
    <source>
        <dbReference type="Proteomes" id="UP001432166"/>
    </source>
</evidence>
<reference evidence="8" key="1">
    <citation type="submission" date="2022-10" db="EMBL/GenBank/DDBJ databases">
        <title>The complete genomes of actinobacterial strains from the NBC collection.</title>
        <authorList>
            <person name="Joergensen T.S."/>
            <person name="Alvarez Arevalo M."/>
            <person name="Sterndorff E.B."/>
            <person name="Faurdal D."/>
            <person name="Vuksanovic O."/>
            <person name="Mourched A.-S."/>
            <person name="Charusanti P."/>
            <person name="Shaw S."/>
            <person name="Blin K."/>
            <person name="Weber T."/>
        </authorList>
    </citation>
    <scope>NUCLEOTIDE SEQUENCE</scope>
    <source>
        <strain evidence="8">NBC_00189</strain>
    </source>
</reference>
<organism evidence="8 9">
    <name type="scientific">Streptomyces tauricus</name>
    <dbReference type="NCBI Taxonomy" id="68274"/>
    <lineage>
        <taxon>Bacteria</taxon>
        <taxon>Bacillati</taxon>
        <taxon>Actinomycetota</taxon>
        <taxon>Actinomycetes</taxon>
        <taxon>Kitasatosporales</taxon>
        <taxon>Streptomycetaceae</taxon>
        <taxon>Streptomyces</taxon>
        <taxon>Streptomyces aurantiacus group</taxon>
    </lineage>
</organism>
<evidence type="ECO:0000256" key="4">
    <source>
        <dbReference type="ARBA" id="ARBA00023033"/>
    </source>
</evidence>
<feature type="binding site" evidence="5">
    <location>
        <position position="124"/>
    </location>
    <ligand>
        <name>FAD</name>
        <dbReference type="ChEBI" id="CHEBI:57692"/>
    </ligand>
</feature>
<evidence type="ECO:0000256" key="3">
    <source>
        <dbReference type="ARBA" id="ARBA00023002"/>
    </source>
</evidence>
<gene>
    <name evidence="8" type="ORF">OG288_03215</name>
</gene>
<keyword evidence="9" id="KW-1185">Reference proteome</keyword>
<feature type="compositionally biased region" description="Polar residues" evidence="6">
    <location>
        <begin position="1"/>
        <end position="18"/>
    </location>
</feature>
<feature type="binding site" evidence="5">
    <location>
        <position position="68"/>
    </location>
    <ligand>
        <name>FAD</name>
        <dbReference type="ChEBI" id="CHEBI:57692"/>
    </ligand>
</feature>
<dbReference type="InterPro" id="IPR043683">
    <property type="entry name" value="TetX_monooxygenase"/>
</dbReference>
<dbReference type="Pfam" id="PF01494">
    <property type="entry name" value="FAD_binding_3"/>
    <property type="match status" value="1"/>
</dbReference>
<name>A0ABZ1J7Q9_9ACTN</name>
<accession>A0ABZ1J7Q9</accession>
<evidence type="ECO:0000256" key="6">
    <source>
        <dbReference type="SAM" id="MobiDB-lite"/>
    </source>
</evidence>
<dbReference type="InterPro" id="IPR002938">
    <property type="entry name" value="FAD-bd"/>
</dbReference>
<comment type="domain">
    <text evidence="5">Consists of an N-terminal FAD-binding domain with a Rossman fold and a C-terminal substrate-binding domain.</text>
</comment>
<proteinExistence type="inferred from homology"/>
<comment type="similarity">
    <text evidence="5">Belongs to the aromatic-ring hydroxylase family. TetX subfamily.</text>
</comment>
<keyword evidence="5" id="KW-0547">Nucleotide-binding</keyword>
<sequence length="401" mass="42206">MTTQDTRSTQSAEGTDSGESADGAHVTIIGAGLGGLTLARVLHVHGIPATVYEAEASPTARAQGGMLDIHDYNGQLALETAGLTDEFRDLILEGREAIRVLGPDGTLLFDKADDGTGVRPEVLRGELRRMLLDSLPAGTVRWGHKVSGTRTLGAGRHEVTFSDGTTVVTSLLVGADGAWSRVRPLLTAATPEYVGMSFVETYLFDSDTRHPASAKAVGGGSLFALTPGRGILAHRESGGTLHTYVMLSESREWFAGIDFTDPAAVTARIAKEFDGWAPELTALITDGETAPVLRPLNALPVGHRWDRVPGVTLLGDAAHLSVPNGEGANLAMYDGAELGKALAARPEDVEGALAEYEQAMFTRGAEAAAEGTELHELLYGDKTPHSLIAMFTGGEGDDQTP</sequence>
<comment type="cofactor">
    <cofactor evidence="5">
        <name>FAD</name>
        <dbReference type="ChEBI" id="CHEBI:57692"/>
    </cofactor>
</comment>
<protein>
    <recommendedName>
        <fullName evidence="5">Flavin-dependent monooxygenase</fullName>
    </recommendedName>
    <alternativeName>
        <fullName evidence="5">TetX monooxygenase</fullName>
        <shortName evidence="5">TetX</shortName>
        <ecNumber evidence="5">1.14.13.-</ecNumber>
    </alternativeName>
</protein>
<dbReference type="HAMAP" id="MF_00845">
    <property type="entry name" value="TetX_monooxygenase"/>
    <property type="match status" value="1"/>
</dbReference>
<feature type="region of interest" description="Disordered" evidence="6">
    <location>
        <begin position="1"/>
        <end position="23"/>
    </location>
</feature>
<keyword evidence="5" id="KW-0963">Cytoplasm</keyword>
<dbReference type="Gene3D" id="3.50.50.60">
    <property type="entry name" value="FAD/NAD(P)-binding domain"/>
    <property type="match status" value="1"/>
</dbReference>
<dbReference type="PRINTS" id="PR00420">
    <property type="entry name" value="RNGMNOXGNASE"/>
</dbReference>
<feature type="binding site" evidence="5">
    <location>
        <position position="316"/>
    </location>
    <ligand>
        <name>FAD</name>
        <dbReference type="ChEBI" id="CHEBI:57692"/>
    </ligand>
</feature>
<evidence type="ECO:0000256" key="1">
    <source>
        <dbReference type="ARBA" id="ARBA00022630"/>
    </source>
</evidence>
<dbReference type="RefSeq" id="WP_328936624.1">
    <property type="nucleotide sequence ID" value="NZ_CP108133.1"/>
</dbReference>
<comment type="catalytic activity">
    <reaction evidence="5">
        <text>a tetracycline + NADPH + O2 + H(+) = an 11a-hydroxytetracycline + NADP(+) + H2O</text>
        <dbReference type="Rhea" id="RHEA:61444"/>
        <dbReference type="ChEBI" id="CHEBI:15377"/>
        <dbReference type="ChEBI" id="CHEBI:15378"/>
        <dbReference type="ChEBI" id="CHEBI:15379"/>
        <dbReference type="ChEBI" id="CHEBI:57783"/>
        <dbReference type="ChEBI" id="CHEBI:58349"/>
        <dbReference type="ChEBI" id="CHEBI:144644"/>
        <dbReference type="ChEBI" id="CHEBI:144645"/>
    </reaction>
</comment>
<dbReference type="InterPro" id="IPR036188">
    <property type="entry name" value="FAD/NAD-bd_sf"/>
</dbReference>
<comment type="subunit">
    <text evidence="5">Monomer.</text>
</comment>
<evidence type="ECO:0000259" key="7">
    <source>
        <dbReference type="Pfam" id="PF01494"/>
    </source>
</evidence>
<keyword evidence="2 5" id="KW-0274">FAD</keyword>
<dbReference type="SUPFAM" id="SSF51905">
    <property type="entry name" value="FAD/NAD(P)-binding domain"/>
    <property type="match status" value="1"/>
</dbReference>